<dbReference type="Proteomes" id="UP000777438">
    <property type="component" value="Unassembled WGS sequence"/>
</dbReference>
<feature type="domain" description="Aconitase A/isopropylmalate dehydratase small subunit swivel" evidence="1">
    <location>
        <begin position="22"/>
        <end position="55"/>
    </location>
</feature>
<dbReference type="InterPro" id="IPR015928">
    <property type="entry name" value="Aconitase/3IPM_dehydase_swvl"/>
</dbReference>
<evidence type="ECO:0000313" key="2">
    <source>
        <dbReference type="EMBL" id="KAH6887577.1"/>
    </source>
</evidence>
<reference evidence="2 3" key="1">
    <citation type="journal article" date="2021" name="Nat. Commun.">
        <title>Genetic determinants of endophytism in the Arabidopsis root mycobiome.</title>
        <authorList>
            <person name="Mesny F."/>
            <person name="Miyauchi S."/>
            <person name="Thiergart T."/>
            <person name="Pickel B."/>
            <person name="Atanasova L."/>
            <person name="Karlsson M."/>
            <person name="Huettel B."/>
            <person name="Barry K.W."/>
            <person name="Haridas S."/>
            <person name="Chen C."/>
            <person name="Bauer D."/>
            <person name="Andreopoulos W."/>
            <person name="Pangilinan J."/>
            <person name="LaButti K."/>
            <person name="Riley R."/>
            <person name="Lipzen A."/>
            <person name="Clum A."/>
            <person name="Drula E."/>
            <person name="Henrissat B."/>
            <person name="Kohler A."/>
            <person name="Grigoriev I.V."/>
            <person name="Martin F.M."/>
            <person name="Hacquard S."/>
        </authorList>
    </citation>
    <scope>NUCLEOTIDE SEQUENCE [LARGE SCALE GENOMIC DNA]</scope>
    <source>
        <strain evidence="2 3">MPI-CAGE-CH-0241</strain>
    </source>
</reference>
<evidence type="ECO:0000313" key="3">
    <source>
        <dbReference type="Proteomes" id="UP000777438"/>
    </source>
</evidence>
<organism evidence="2 3">
    <name type="scientific">Thelonectria olida</name>
    <dbReference type="NCBI Taxonomy" id="1576542"/>
    <lineage>
        <taxon>Eukaryota</taxon>
        <taxon>Fungi</taxon>
        <taxon>Dikarya</taxon>
        <taxon>Ascomycota</taxon>
        <taxon>Pezizomycotina</taxon>
        <taxon>Sordariomycetes</taxon>
        <taxon>Hypocreomycetidae</taxon>
        <taxon>Hypocreales</taxon>
        <taxon>Nectriaceae</taxon>
        <taxon>Thelonectria</taxon>
    </lineage>
</organism>
<accession>A0A9P9ANU5</accession>
<sequence length="152" mass="16581">MAEVCMENYDPEFTKLTKPVDVLVTDFNLGCGSSRGQAATAILARDIPLVVAGSLGASLVATALTTHWPLSKSLAWPSAYASRSKTTRSSLSLAPCWKLLWDVRRSKAVITEKDGTIWEEKLSGLPPVCKRLRYQRQKSGELGQVQDSGLND</sequence>
<proteinExistence type="predicted"/>
<dbReference type="Pfam" id="PF00694">
    <property type="entry name" value="Aconitase_C"/>
    <property type="match status" value="1"/>
</dbReference>
<dbReference type="OrthoDB" id="5149968at2759"/>
<dbReference type="AlphaFoldDB" id="A0A9P9ANU5"/>
<keyword evidence="3" id="KW-1185">Reference proteome</keyword>
<evidence type="ECO:0000259" key="1">
    <source>
        <dbReference type="Pfam" id="PF00694"/>
    </source>
</evidence>
<comment type="caution">
    <text evidence="2">The sequence shown here is derived from an EMBL/GenBank/DDBJ whole genome shotgun (WGS) entry which is preliminary data.</text>
</comment>
<dbReference type="SUPFAM" id="SSF52016">
    <property type="entry name" value="LeuD/IlvD-like"/>
    <property type="match status" value="1"/>
</dbReference>
<gene>
    <name evidence="2" type="ORF">B0T10DRAFT_607497</name>
</gene>
<dbReference type="Gene3D" id="3.20.19.10">
    <property type="entry name" value="Aconitase, domain 4"/>
    <property type="match status" value="1"/>
</dbReference>
<dbReference type="InterPro" id="IPR000573">
    <property type="entry name" value="AconitaseA/IPMdHydase_ssu_swvl"/>
</dbReference>
<dbReference type="EMBL" id="JAGPYM010000014">
    <property type="protein sequence ID" value="KAH6887577.1"/>
    <property type="molecule type" value="Genomic_DNA"/>
</dbReference>
<name>A0A9P9ANU5_9HYPO</name>
<protein>
    <recommendedName>
        <fullName evidence="1">Aconitase A/isopropylmalate dehydratase small subunit swivel domain-containing protein</fullName>
    </recommendedName>
</protein>